<dbReference type="GO" id="GO:0006950">
    <property type="term" value="P:response to stress"/>
    <property type="evidence" value="ECO:0007669"/>
    <property type="project" value="UniProtKB-ARBA"/>
</dbReference>
<dbReference type="InterPro" id="IPR013766">
    <property type="entry name" value="Thioredoxin_domain"/>
</dbReference>
<dbReference type="InterPro" id="IPR019734">
    <property type="entry name" value="TPR_rpt"/>
</dbReference>
<proteinExistence type="predicted"/>
<evidence type="ECO:0000313" key="6">
    <source>
        <dbReference type="EMBL" id="RZC43798.1"/>
    </source>
</evidence>
<feature type="compositionally biased region" description="Low complexity" evidence="4">
    <location>
        <begin position="84"/>
        <end position="97"/>
    </location>
</feature>
<dbReference type="STRING" id="3469.A0A4Y7I8H2"/>
<evidence type="ECO:0000259" key="5">
    <source>
        <dbReference type="Pfam" id="PF00085"/>
    </source>
</evidence>
<keyword evidence="1" id="KW-0677">Repeat</keyword>
<dbReference type="Gene3D" id="1.25.40.10">
    <property type="entry name" value="Tetratricopeptide repeat domain"/>
    <property type="match status" value="1"/>
</dbReference>
<reference evidence="6 7" key="1">
    <citation type="journal article" date="2018" name="Science">
        <title>The opium poppy genome and morphinan production.</title>
        <authorList>
            <person name="Guo L."/>
            <person name="Winzer T."/>
            <person name="Yang X."/>
            <person name="Li Y."/>
            <person name="Ning Z."/>
            <person name="He Z."/>
            <person name="Teodor R."/>
            <person name="Lu Y."/>
            <person name="Bowser T.A."/>
            <person name="Graham I.A."/>
            <person name="Ye K."/>
        </authorList>
    </citation>
    <scope>NUCLEOTIDE SEQUENCE [LARGE SCALE GENOMIC DNA]</scope>
    <source>
        <strain evidence="7">cv. HN1</strain>
        <tissue evidence="6">Leaves</tissue>
    </source>
</reference>
<evidence type="ECO:0000313" key="7">
    <source>
        <dbReference type="Proteomes" id="UP000316621"/>
    </source>
</evidence>
<feature type="compositionally biased region" description="Gly residues" evidence="4">
    <location>
        <begin position="158"/>
        <end position="169"/>
    </location>
</feature>
<dbReference type="InterPro" id="IPR044534">
    <property type="entry name" value="TTL1-4"/>
</dbReference>
<dbReference type="Pfam" id="PF13181">
    <property type="entry name" value="TPR_8"/>
    <property type="match status" value="1"/>
</dbReference>
<dbReference type="Gramene" id="RZC43798">
    <property type="protein sequence ID" value="RZC43798"/>
    <property type="gene ID" value="C5167_036748"/>
</dbReference>
<protein>
    <recommendedName>
        <fullName evidence="5">Thioredoxin domain-containing protein</fullName>
    </recommendedName>
</protein>
<feature type="domain" description="Thioredoxin" evidence="5">
    <location>
        <begin position="636"/>
        <end position="710"/>
    </location>
</feature>
<name>A0A4Y7I8H2_PAPSO</name>
<evidence type="ECO:0000256" key="1">
    <source>
        <dbReference type="ARBA" id="ARBA00022737"/>
    </source>
</evidence>
<feature type="region of interest" description="Disordered" evidence="4">
    <location>
        <begin position="1"/>
        <end position="169"/>
    </location>
</feature>
<dbReference type="InterPro" id="IPR011990">
    <property type="entry name" value="TPR-like_helical_dom_sf"/>
</dbReference>
<dbReference type="SUPFAM" id="SSF48452">
    <property type="entry name" value="TPR-like"/>
    <property type="match status" value="1"/>
</dbReference>
<feature type="compositionally biased region" description="Gly residues" evidence="4">
    <location>
        <begin position="227"/>
        <end position="242"/>
    </location>
</feature>
<dbReference type="EMBL" id="CM010715">
    <property type="protein sequence ID" value="RZC43798.1"/>
    <property type="molecule type" value="Genomic_DNA"/>
</dbReference>
<dbReference type="CDD" id="cd02947">
    <property type="entry name" value="TRX_family"/>
    <property type="match status" value="1"/>
</dbReference>
<dbReference type="Gene3D" id="3.40.30.10">
    <property type="entry name" value="Glutaredoxin"/>
    <property type="match status" value="1"/>
</dbReference>
<feature type="compositionally biased region" description="Basic and acidic residues" evidence="4">
    <location>
        <begin position="15"/>
        <end position="33"/>
    </location>
</feature>
<organism evidence="6 7">
    <name type="scientific">Papaver somniferum</name>
    <name type="common">Opium poppy</name>
    <dbReference type="NCBI Taxonomy" id="3469"/>
    <lineage>
        <taxon>Eukaryota</taxon>
        <taxon>Viridiplantae</taxon>
        <taxon>Streptophyta</taxon>
        <taxon>Embryophyta</taxon>
        <taxon>Tracheophyta</taxon>
        <taxon>Spermatophyta</taxon>
        <taxon>Magnoliopsida</taxon>
        <taxon>Ranunculales</taxon>
        <taxon>Papaveraceae</taxon>
        <taxon>Papaveroideae</taxon>
        <taxon>Papaver</taxon>
    </lineage>
</organism>
<accession>A0A4Y7I8H2</accession>
<feature type="compositionally biased region" description="Low complexity" evidence="4">
    <location>
        <begin position="51"/>
        <end position="73"/>
    </location>
</feature>
<evidence type="ECO:0000256" key="4">
    <source>
        <dbReference type="SAM" id="MobiDB-lite"/>
    </source>
</evidence>
<evidence type="ECO:0000256" key="3">
    <source>
        <dbReference type="PROSITE-ProRule" id="PRU00339"/>
    </source>
</evidence>
<dbReference type="OMA" id="MIANEMH"/>
<feature type="compositionally biased region" description="Polar residues" evidence="4">
    <location>
        <begin position="103"/>
        <end position="124"/>
    </location>
</feature>
<feature type="repeat" description="TPR" evidence="3">
    <location>
        <begin position="287"/>
        <end position="320"/>
    </location>
</feature>
<dbReference type="InterPro" id="IPR036249">
    <property type="entry name" value="Thioredoxin-like_sf"/>
</dbReference>
<keyword evidence="7" id="KW-1185">Reference proteome</keyword>
<dbReference type="PROSITE" id="PS50005">
    <property type="entry name" value="TPR"/>
    <property type="match status" value="3"/>
</dbReference>
<dbReference type="Pfam" id="PF14559">
    <property type="entry name" value="TPR_19"/>
    <property type="match status" value="1"/>
</dbReference>
<dbReference type="SMART" id="SM00028">
    <property type="entry name" value="TPR"/>
    <property type="match status" value="5"/>
</dbReference>
<dbReference type="FunFam" id="3.40.30.10:FF:000211">
    <property type="entry name" value="TPR repeat-containing thioredoxin TTL4"/>
    <property type="match status" value="1"/>
</dbReference>
<evidence type="ECO:0000256" key="2">
    <source>
        <dbReference type="ARBA" id="ARBA00022803"/>
    </source>
</evidence>
<feature type="repeat" description="TPR" evidence="3">
    <location>
        <begin position="446"/>
        <end position="479"/>
    </location>
</feature>
<dbReference type="PANTHER" id="PTHR46050">
    <property type="entry name" value="TPR REPEAT-CONTAINING THIOREDOXIN"/>
    <property type="match status" value="1"/>
</dbReference>
<sequence>MSESKTSVKGFDNSLTDRFRKLNSEKNKPDAKEFNPGSPVSTLTGHRRRSTSSGITPATSSSSSGSSGSLSGTKTNRNTPVKTSSSSDNRNGSNNNSGELSVCSENSPTTSETLRSSPTSNVRTSSKHGHLRSYSGNVPPLIYSGGGGIATSSSSNSSGGGGGGGGGGASSCVNSPSNNNNFLPTGNICPSGKIVTTGMSCKNSSRNVVLGSGSGNYGHGSIMRGGGGGGAVGKSSSSGGGDYNKKVMTSLDPEEVKRAGNEEYNKGHFMEALNLYDRAISISPGNASFHSNRAAALTGLGRLVEAIKEYEEAARLDPGYGRAHQRLASLHLRFGQVDNARKHLTVPGQQSDPSELQNLQEVEKHLTKCANARKIGDWKSVLREGDAAIAAGVDSSHQLFACRTEALLKLHQLEEAETSLSKIPDKIERSPISCSQSKFFGMLAESYIYFVRAQIELAFGRFENAVAAAEKACQIDPRSIEVTLMLKNVKLVAKARSLGNDLFKAGNFIEACSAYGDGLKIDPSNSVLYCNRAACWLKLGQWEKSVEDCNQTLRFQPKYTKALLRRASSNDKLQRWVESVRDYEVLRRELPGDKEVAEALFHAQVSLKKSRGEEIHNLKFGGEVEDIYDPDQLRAAISSPSVSVVYFVAPSDQQCEQMSPYVNSLCSRYPSVNFLKVDIKESPALAKEENVIVVPAFKIYKSGKRIKEMICPIYQLLEQAVRQYSM</sequence>
<feature type="compositionally biased region" description="Polar residues" evidence="4">
    <location>
        <begin position="74"/>
        <end position="83"/>
    </location>
</feature>
<feature type="region of interest" description="Disordered" evidence="4">
    <location>
        <begin position="227"/>
        <end position="247"/>
    </location>
</feature>
<dbReference type="OrthoDB" id="2121326at2759"/>
<dbReference type="Proteomes" id="UP000316621">
    <property type="component" value="Chromosome 1"/>
</dbReference>
<dbReference type="Pfam" id="PF00085">
    <property type="entry name" value="Thioredoxin"/>
    <property type="match status" value="1"/>
</dbReference>
<dbReference type="SUPFAM" id="SSF52833">
    <property type="entry name" value="Thioredoxin-like"/>
    <property type="match status" value="1"/>
</dbReference>
<gene>
    <name evidence="6" type="ORF">C5167_036748</name>
</gene>
<dbReference type="AlphaFoldDB" id="A0A4Y7I8H2"/>
<keyword evidence="2 3" id="KW-0802">TPR repeat</keyword>
<dbReference type="GO" id="GO:0005737">
    <property type="term" value="C:cytoplasm"/>
    <property type="evidence" value="ECO:0007669"/>
    <property type="project" value="TreeGrafter"/>
</dbReference>
<feature type="repeat" description="TPR" evidence="3">
    <location>
        <begin position="253"/>
        <end position="286"/>
    </location>
</feature>
<dbReference type="PANTHER" id="PTHR46050:SF3">
    <property type="entry name" value="TPR REPEAT-CONTAINING THIOREDOXIN TTL1"/>
    <property type="match status" value="1"/>
</dbReference>